<keyword evidence="2" id="KW-1185">Reference proteome</keyword>
<comment type="caution">
    <text evidence="1">The sequence shown here is derived from an EMBL/GenBank/DDBJ whole genome shotgun (WGS) entry which is preliminary data.</text>
</comment>
<sequence>MINHQVVPHLYNLTTLKPLIKDLKKSTDDITNLRPEAVSDSLANLFEEIMLKEVSKYHRDHEIQFGFKAHMAYLHFSKLLKTLCTSVNGKNRLQLLALQKIKLTETSYGKNLLQLGLIIRRKKLPEKSSLSKLTTLGIITPQMHPKLKAHLYKTYVRPVLKYGLENMTLNPRLINDIKRG</sequence>
<organism evidence="1 2">
    <name type="scientific">Brachionus calyciflorus</name>
    <dbReference type="NCBI Taxonomy" id="104777"/>
    <lineage>
        <taxon>Eukaryota</taxon>
        <taxon>Metazoa</taxon>
        <taxon>Spiralia</taxon>
        <taxon>Gnathifera</taxon>
        <taxon>Rotifera</taxon>
        <taxon>Eurotatoria</taxon>
        <taxon>Monogononta</taxon>
        <taxon>Pseudotrocha</taxon>
        <taxon>Ploima</taxon>
        <taxon>Brachionidae</taxon>
        <taxon>Brachionus</taxon>
    </lineage>
</organism>
<evidence type="ECO:0000313" key="2">
    <source>
        <dbReference type="Proteomes" id="UP000663879"/>
    </source>
</evidence>
<accession>A0A813NH12</accession>
<proteinExistence type="predicted"/>
<dbReference type="EMBL" id="CAJNOC010000250">
    <property type="protein sequence ID" value="CAF0733323.1"/>
    <property type="molecule type" value="Genomic_DNA"/>
</dbReference>
<reference evidence="1" key="1">
    <citation type="submission" date="2021-02" db="EMBL/GenBank/DDBJ databases">
        <authorList>
            <person name="Nowell W R."/>
        </authorList>
    </citation>
    <scope>NUCLEOTIDE SEQUENCE</scope>
    <source>
        <strain evidence="1">Ploen Becks lab</strain>
    </source>
</reference>
<protein>
    <submittedName>
        <fullName evidence="1">Uncharacterized protein</fullName>
    </submittedName>
</protein>
<evidence type="ECO:0000313" key="1">
    <source>
        <dbReference type="EMBL" id="CAF0733323.1"/>
    </source>
</evidence>
<gene>
    <name evidence="1" type="ORF">OXX778_LOCUS2977</name>
</gene>
<dbReference type="OrthoDB" id="410404at2759"/>
<dbReference type="Proteomes" id="UP000663879">
    <property type="component" value="Unassembled WGS sequence"/>
</dbReference>
<dbReference type="AlphaFoldDB" id="A0A813NH12"/>
<name>A0A813NH12_9BILA</name>